<accession>A0A1G6S831</accession>
<name>A0A1G6S831_PEPNI</name>
<dbReference type="NCBIfam" id="TIGR02433">
    <property type="entry name" value="lysidine_TilS_C"/>
    <property type="match status" value="1"/>
</dbReference>
<keyword evidence="11" id="KW-1185">Reference proteome</keyword>
<dbReference type="Pfam" id="PF11734">
    <property type="entry name" value="TilS_C"/>
    <property type="match status" value="1"/>
</dbReference>
<dbReference type="InterPro" id="IPR014729">
    <property type="entry name" value="Rossmann-like_a/b/a_fold"/>
</dbReference>
<evidence type="ECO:0000256" key="4">
    <source>
        <dbReference type="ARBA" id="ARBA00022694"/>
    </source>
</evidence>
<dbReference type="SMART" id="SM00977">
    <property type="entry name" value="TilS_C"/>
    <property type="match status" value="1"/>
</dbReference>
<evidence type="ECO:0000256" key="2">
    <source>
        <dbReference type="ARBA" id="ARBA00022490"/>
    </source>
</evidence>
<feature type="binding site" evidence="8">
    <location>
        <begin position="28"/>
        <end position="33"/>
    </location>
    <ligand>
        <name>ATP</name>
        <dbReference type="ChEBI" id="CHEBI:30616"/>
    </ligand>
</feature>
<keyword evidence="6 8" id="KW-0067">ATP-binding</keyword>
<dbReference type="OrthoDB" id="9807403at2"/>
<evidence type="ECO:0000259" key="9">
    <source>
        <dbReference type="SMART" id="SM00977"/>
    </source>
</evidence>
<dbReference type="InterPro" id="IPR011063">
    <property type="entry name" value="TilS/TtcA_N"/>
</dbReference>
<sequence length="463" mass="52329">MMFQKAFVDFIQEQGLLAHGDRVLIGLSGGPDSMALCDLLCRMRESWGLFLMAAHLNHSLRPSADAEAQTVAGYCRAQHIPLISAKINVAHLALEKGLGEEAAGRLARQNLYRESMDRYRLQTLALGHHADDRAETILLNMIRGAGARGMAAMPARSHQIIRPLLFAHKEDILAYCAQANLLYTVDESNADVRYARNRIRKDVIPVLTEINTGAVDHINEMAGHLEEIRSAMAETVILPLLEASGPILAGEISFPRELLRQQAPYVQKEILTLLRQSLAAGGGQFGEGQLKTYIDLLNSQQNDKIIDAGRFKVYIEKAHIILADERLRPKKFEPFRWQPEVGSCLNCPDWPGRLEVLSGNLPLRSLWTYRVQDGQNFYWRHRQPGDSIWRRGIGHQPLKKLFQTYSVPNRLRARWPILCDEDDQPLWLPGLAKSDLQKYGKNTVKKGIYIKAFLDDETYRPKG</sequence>
<keyword evidence="4 8" id="KW-0819">tRNA processing</keyword>
<dbReference type="Proteomes" id="UP000198995">
    <property type="component" value="Unassembled WGS sequence"/>
</dbReference>
<keyword evidence="2 8" id="KW-0963">Cytoplasm</keyword>
<protein>
    <recommendedName>
        <fullName evidence="8">tRNA(Ile)-lysidine synthase</fullName>
        <ecNumber evidence="8">6.3.4.19</ecNumber>
    </recommendedName>
    <alternativeName>
        <fullName evidence="8">tRNA(Ile)-2-lysyl-cytidine synthase</fullName>
    </alternativeName>
    <alternativeName>
        <fullName evidence="8">tRNA(Ile)-lysidine synthetase</fullName>
    </alternativeName>
</protein>
<dbReference type="GO" id="GO:0032267">
    <property type="term" value="F:tRNA(Ile)-lysidine synthase activity"/>
    <property type="evidence" value="ECO:0007669"/>
    <property type="project" value="UniProtKB-EC"/>
</dbReference>
<dbReference type="Pfam" id="PF01171">
    <property type="entry name" value="ATP_bind_3"/>
    <property type="match status" value="1"/>
</dbReference>
<evidence type="ECO:0000256" key="8">
    <source>
        <dbReference type="HAMAP-Rule" id="MF_01161"/>
    </source>
</evidence>
<evidence type="ECO:0000256" key="7">
    <source>
        <dbReference type="ARBA" id="ARBA00048539"/>
    </source>
</evidence>
<dbReference type="RefSeq" id="WP_091790933.1">
    <property type="nucleotide sequence ID" value="NZ_FNAF01000001.1"/>
</dbReference>
<evidence type="ECO:0000313" key="10">
    <source>
        <dbReference type="EMBL" id="SDD12821.1"/>
    </source>
</evidence>
<dbReference type="Gene3D" id="3.40.50.620">
    <property type="entry name" value="HUPs"/>
    <property type="match status" value="1"/>
</dbReference>
<dbReference type="InterPro" id="IPR012094">
    <property type="entry name" value="tRNA_Ile_lys_synt"/>
</dbReference>
<dbReference type="EC" id="6.3.4.19" evidence="8"/>
<comment type="catalytic activity">
    <reaction evidence="7 8">
        <text>cytidine(34) in tRNA(Ile2) + L-lysine + ATP = lysidine(34) in tRNA(Ile2) + AMP + diphosphate + H(+)</text>
        <dbReference type="Rhea" id="RHEA:43744"/>
        <dbReference type="Rhea" id="RHEA-COMP:10625"/>
        <dbReference type="Rhea" id="RHEA-COMP:10670"/>
        <dbReference type="ChEBI" id="CHEBI:15378"/>
        <dbReference type="ChEBI" id="CHEBI:30616"/>
        <dbReference type="ChEBI" id="CHEBI:32551"/>
        <dbReference type="ChEBI" id="CHEBI:33019"/>
        <dbReference type="ChEBI" id="CHEBI:82748"/>
        <dbReference type="ChEBI" id="CHEBI:83665"/>
        <dbReference type="ChEBI" id="CHEBI:456215"/>
        <dbReference type="EC" id="6.3.4.19"/>
    </reaction>
</comment>
<reference evidence="10 11" key="1">
    <citation type="submission" date="2016-10" db="EMBL/GenBank/DDBJ databases">
        <authorList>
            <person name="de Groot N.N."/>
        </authorList>
    </citation>
    <scope>NUCLEOTIDE SEQUENCE [LARGE SCALE GENOMIC DNA]</scope>
    <source>
        <strain evidence="10 11">DSM 20475</strain>
    </source>
</reference>
<dbReference type="InterPro" id="IPR012796">
    <property type="entry name" value="Lysidine-tRNA-synth_C"/>
</dbReference>
<organism evidence="10 11">
    <name type="scientific">Peptococcus niger</name>
    <dbReference type="NCBI Taxonomy" id="2741"/>
    <lineage>
        <taxon>Bacteria</taxon>
        <taxon>Bacillati</taxon>
        <taxon>Bacillota</taxon>
        <taxon>Clostridia</taxon>
        <taxon>Eubacteriales</taxon>
        <taxon>Peptococcaceae</taxon>
        <taxon>Peptococcus</taxon>
    </lineage>
</organism>
<keyword evidence="5 8" id="KW-0547">Nucleotide-binding</keyword>
<dbReference type="InterPro" id="IPR012795">
    <property type="entry name" value="tRNA_Ile_lys_synt_N"/>
</dbReference>
<feature type="domain" description="Lysidine-tRNA(Ile) synthetase C-terminal" evidence="9">
    <location>
        <begin position="377"/>
        <end position="450"/>
    </location>
</feature>
<comment type="domain">
    <text evidence="8">The N-terminal region contains the highly conserved SGGXDS motif, predicted to be a P-loop motif involved in ATP binding.</text>
</comment>
<proteinExistence type="inferred from homology"/>
<dbReference type="NCBIfam" id="TIGR02432">
    <property type="entry name" value="lysidine_TilS_N"/>
    <property type="match status" value="1"/>
</dbReference>
<dbReference type="AlphaFoldDB" id="A0A1G6S831"/>
<evidence type="ECO:0000256" key="5">
    <source>
        <dbReference type="ARBA" id="ARBA00022741"/>
    </source>
</evidence>
<evidence type="ECO:0000256" key="1">
    <source>
        <dbReference type="ARBA" id="ARBA00004496"/>
    </source>
</evidence>
<dbReference type="SUPFAM" id="SSF52402">
    <property type="entry name" value="Adenine nucleotide alpha hydrolases-like"/>
    <property type="match status" value="1"/>
</dbReference>
<dbReference type="SUPFAM" id="SSF56037">
    <property type="entry name" value="PheT/TilS domain"/>
    <property type="match status" value="1"/>
</dbReference>
<dbReference type="GO" id="GO:0005737">
    <property type="term" value="C:cytoplasm"/>
    <property type="evidence" value="ECO:0007669"/>
    <property type="project" value="UniProtKB-SubCell"/>
</dbReference>
<evidence type="ECO:0000256" key="6">
    <source>
        <dbReference type="ARBA" id="ARBA00022840"/>
    </source>
</evidence>
<dbReference type="STRING" id="2741.SAMN04489866_101254"/>
<keyword evidence="3 8" id="KW-0436">Ligase</keyword>
<dbReference type="EMBL" id="FNAF01000001">
    <property type="protein sequence ID" value="SDD12821.1"/>
    <property type="molecule type" value="Genomic_DNA"/>
</dbReference>
<dbReference type="PANTHER" id="PTHR43033:SF1">
    <property type="entry name" value="TRNA(ILE)-LYSIDINE SYNTHASE-RELATED"/>
    <property type="match status" value="1"/>
</dbReference>
<evidence type="ECO:0000256" key="3">
    <source>
        <dbReference type="ARBA" id="ARBA00022598"/>
    </source>
</evidence>
<comment type="subcellular location">
    <subcellularLocation>
        <location evidence="1 8">Cytoplasm</location>
    </subcellularLocation>
</comment>
<dbReference type="GO" id="GO:0006400">
    <property type="term" value="P:tRNA modification"/>
    <property type="evidence" value="ECO:0007669"/>
    <property type="project" value="UniProtKB-UniRule"/>
</dbReference>
<dbReference type="PANTHER" id="PTHR43033">
    <property type="entry name" value="TRNA(ILE)-LYSIDINE SYNTHASE-RELATED"/>
    <property type="match status" value="1"/>
</dbReference>
<comment type="function">
    <text evidence="8">Ligates lysine onto the cytidine present at position 34 of the AUA codon-specific tRNA(Ile) that contains the anticodon CAU, in an ATP-dependent manner. Cytidine is converted to lysidine, thus changing the amino acid specificity of the tRNA from methionine to isoleucine.</text>
</comment>
<evidence type="ECO:0000313" key="11">
    <source>
        <dbReference type="Proteomes" id="UP000198995"/>
    </source>
</evidence>
<comment type="similarity">
    <text evidence="8">Belongs to the tRNA(Ile)-lysidine synthase family.</text>
</comment>
<dbReference type="HAMAP" id="MF_01161">
    <property type="entry name" value="tRNA_Ile_lys_synt"/>
    <property type="match status" value="1"/>
</dbReference>
<gene>
    <name evidence="8" type="primary">tilS</name>
    <name evidence="10" type="ORF">SAMN04489866_101254</name>
</gene>
<dbReference type="GO" id="GO:0005524">
    <property type="term" value="F:ATP binding"/>
    <property type="evidence" value="ECO:0007669"/>
    <property type="project" value="UniProtKB-UniRule"/>
</dbReference>
<dbReference type="CDD" id="cd01992">
    <property type="entry name" value="TilS_N"/>
    <property type="match status" value="1"/>
</dbReference>